<dbReference type="Proteomes" id="UP000789396">
    <property type="component" value="Unassembled WGS sequence"/>
</dbReference>
<organism evidence="1 2">
    <name type="scientific">Racocetra fulgida</name>
    <dbReference type="NCBI Taxonomy" id="60492"/>
    <lineage>
        <taxon>Eukaryota</taxon>
        <taxon>Fungi</taxon>
        <taxon>Fungi incertae sedis</taxon>
        <taxon>Mucoromycota</taxon>
        <taxon>Glomeromycotina</taxon>
        <taxon>Glomeromycetes</taxon>
        <taxon>Diversisporales</taxon>
        <taxon>Gigasporaceae</taxon>
        <taxon>Racocetra</taxon>
    </lineage>
</organism>
<proteinExistence type="predicted"/>
<evidence type="ECO:0000313" key="1">
    <source>
        <dbReference type="EMBL" id="CAG8735468.1"/>
    </source>
</evidence>
<gene>
    <name evidence="1" type="ORF">RFULGI_LOCUS12460</name>
</gene>
<feature type="non-terminal residue" evidence="1">
    <location>
        <position position="1"/>
    </location>
</feature>
<accession>A0A9N9NIA5</accession>
<reference evidence="1" key="1">
    <citation type="submission" date="2021-06" db="EMBL/GenBank/DDBJ databases">
        <authorList>
            <person name="Kallberg Y."/>
            <person name="Tangrot J."/>
            <person name="Rosling A."/>
        </authorList>
    </citation>
    <scope>NUCLEOTIDE SEQUENCE</scope>
    <source>
        <strain evidence="1">IN212</strain>
    </source>
</reference>
<keyword evidence="2" id="KW-1185">Reference proteome</keyword>
<sequence>VLEKEPQIFNRSNAVKNLINDRQFWIAVEQLQNILGPVKCAVKSLEFQTTLFVDVFVQLVKMAIAIQKIPVLYNNQFRRDCIAIYNKR</sequence>
<dbReference type="EMBL" id="CAJVPZ010029942">
    <property type="protein sequence ID" value="CAG8735468.1"/>
    <property type="molecule type" value="Genomic_DNA"/>
</dbReference>
<dbReference type="AlphaFoldDB" id="A0A9N9NIA5"/>
<protein>
    <submittedName>
        <fullName evidence="1">11393_t:CDS:1</fullName>
    </submittedName>
</protein>
<comment type="caution">
    <text evidence="1">The sequence shown here is derived from an EMBL/GenBank/DDBJ whole genome shotgun (WGS) entry which is preliminary data.</text>
</comment>
<dbReference type="OrthoDB" id="2404565at2759"/>
<evidence type="ECO:0000313" key="2">
    <source>
        <dbReference type="Proteomes" id="UP000789396"/>
    </source>
</evidence>
<name>A0A9N9NIA5_9GLOM</name>